<dbReference type="AlphaFoldDB" id="A0AAW9JMF2"/>
<gene>
    <name evidence="3" type="ORF">RAK27_02815</name>
</gene>
<evidence type="ECO:0000259" key="2">
    <source>
        <dbReference type="Pfam" id="PF07883"/>
    </source>
</evidence>
<dbReference type="InterPro" id="IPR051610">
    <property type="entry name" value="GPI/OXD"/>
</dbReference>
<organism evidence="3 4">
    <name type="scientific">Carnobacterium maltaromaticum</name>
    <name type="common">Carnobacterium piscicola</name>
    <dbReference type="NCBI Taxonomy" id="2751"/>
    <lineage>
        <taxon>Bacteria</taxon>
        <taxon>Bacillati</taxon>
        <taxon>Bacillota</taxon>
        <taxon>Bacilli</taxon>
        <taxon>Lactobacillales</taxon>
        <taxon>Carnobacteriaceae</taxon>
        <taxon>Carnobacterium</taxon>
    </lineage>
</organism>
<dbReference type="Gene3D" id="2.60.120.10">
    <property type="entry name" value="Jelly Rolls"/>
    <property type="match status" value="1"/>
</dbReference>
<dbReference type="Pfam" id="PF07883">
    <property type="entry name" value="Cupin_2"/>
    <property type="match status" value="1"/>
</dbReference>
<proteinExistence type="predicted"/>
<dbReference type="InterPro" id="IPR011051">
    <property type="entry name" value="RmlC_Cupin_sf"/>
</dbReference>
<reference evidence="3" key="1">
    <citation type="submission" date="2023-08" db="EMBL/GenBank/DDBJ databases">
        <title>Genomic characterization of piscicolin 126 produced by Carnobacterium maltaromaticum CM22 strain isolated from salmon (Salmo salar).</title>
        <authorList>
            <person name="Gonzalez-Gragera E."/>
            <person name="Garcia-Lopez J.D."/>
            <person name="Teso-Perez C."/>
            <person name="Gimenez-Hernandez I."/>
            <person name="Peralta-Sanchez J.M."/>
            <person name="Valdivia E."/>
            <person name="Montalban-Lopez M."/>
            <person name="Martin-Platero A.M."/>
            <person name="Banos A."/>
            <person name="Martinez-Bueno M."/>
        </authorList>
    </citation>
    <scope>NUCLEOTIDE SEQUENCE</scope>
    <source>
        <strain evidence="3">CM22</strain>
    </source>
</reference>
<dbReference type="PANTHER" id="PTHR35848">
    <property type="entry name" value="OXALATE-BINDING PROTEIN"/>
    <property type="match status" value="1"/>
</dbReference>
<dbReference type="GO" id="GO:0046872">
    <property type="term" value="F:metal ion binding"/>
    <property type="evidence" value="ECO:0007669"/>
    <property type="project" value="UniProtKB-KW"/>
</dbReference>
<dbReference type="PANTHER" id="PTHR35848:SF6">
    <property type="entry name" value="CUPIN TYPE-2 DOMAIN-CONTAINING PROTEIN"/>
    <property type="match status" value="1"/>
</dbReference>
<dbReference type="SUPFAM" id="SSF51182">
    <property type="entry name" value="RmlC-like cupins"/>
    <property type="match status" value="1"/>
</dbReference>
<feature type="domain" description="Cupin type-2" evidence="2">
    <location>
        <begin position="38"/>
        <end position="111"/>
    </location>
</feature>
<evidence type="ECO:0000313" key="4">
    <source>
        <dbReference type="Proteomes" id="UP001290462"/>
    </source>
</evidence>
<accession>A0AAW9JMF2</accession>
<name>A0AAW9JMF2_CARML</name>
<dbReference type="InterPro" id="IPR013096">
    <property type="entry name" value="Cupin_2"/>
</dbReference>
<dbReference type="Proteomes" id="UP001290462">
    <property type="component" value="Unassembled WGS sequence"/>
</dbReference>
<dbReference type="InterPro" id="IPR014710">
    <property type="entry name" value="RmlC-like_jellyroll"/>
</dbReference>
<sequence>MKYFVKTEDVETQGFSWGTLQWLNEPQVTGSKVMVTGVVNLFPGEGHQRHNHEGCEEVLYVLKGTGVQSLELDTGKVEKEIEAGELIRIPAGVYHSTINNGKDPLEILAIYHYSGPEIAMKNDPDCQITAPQKN</sequence>
<dbReference type="EMBL" id="JAVBVO010000002">
    <property type="protein sequence ID" value="MDZ5757582.1"/>
    <property type="molecule type" value="Genomic_DNA"/>
</dbReference>
<dbReference type="RefSeq" id="WP_015075508.1">
    <property type="nucleotide sequence ID" value="NZ_CBCPHT010000007.1"/>
</dbReference>
<evidence type="ECO:0000256" key="1">
    <source>
        <dbReference type="ARBA" id="ARBA00022723"/>
    </source>
</evidence>
<comment type="caution">
    <text evidence="3">The sequence shown here is derived from an EMBL/GenBank/DDBJ whole genome shotgun (WGS) entry which is preliminary data.</text>
</comment>
<protein>
    <submittedName>
        <fullName evidence="3">Cupin domain-containing protein</fullName>
    </submittedName>
</protein>
<evidence type="ECO:0000313" key="3">
    <source>
        <dbReference type="EMBL" id="MDZ5757582.1"/>
    </source>
</evidence>
<keyword evidence="1" id="KW-0479">Metal-binding</keyword>